<protein>
    <submittedName>
        <fullName evidence="2">C4-dicarboxylate ABC transporter substrate-binding protein</fullName>
    </submittedName>
</protein>
<keyword evidence="1" id="KW-1133">Transmembrane helix</keyword>
<dbReference type="Pfam" id="PF16868">
    <property type="entry name" value="NMT1_3"/>
    <property type="match status" value="1"/>
</dbReference>
<dbReference type="Proteomes" id="UP000294829">
    <property type="component" value="Unassembled WGS sequence"/>
</dbReference>
<dbReference type="InterPro" id="IPR011852">
    <property type="entry name" value="TRAP_TAXI"/>
</dbReference>
<comment type="caution">
    <text evidence="2">The sequence shown here is derived from an EMBL/GenBank/DDBJ whole genome shotgun (WGS) entry which is preliminary data.</text>
</comment>
<accession>A0A4R5W3W4</accession>
<reference evidence="2 3" key="1">
    <citation type="submission" date="2019-03" db="EMBL/GenBank/DDBJ databases">
        <title>Sapientia aquatica gen. nov., sp. nov., isolated from a crater lake.</title>
        <authorList>
            <person name="Felfoldi T."/>
            <person name="Szabo A."/>
            <person name="Toth E."/>
            <person name="Schumann P."/>
            <person name="Keki Z."/>
            <person name="Marialigeti K."/>
            <person name="Mathe I."/>
        </authorList>
    </citation>
    <scope>NUCLEOTIDE SEQUENCE [LARGE SCALE GENOMIC DNA]</scope>
    <source>
        <strain evidence="2 3">SA-152</strain>
    </source>
</reference>
<dbReference type="RefSeq" id="WP_133326596.1">
    <property type="nucleotide sequence ID" value="NZ_SMYL01000002.1"/>
</dbReference>
<feature type="transmembrane region" description="Helical" evidence="1">
    <location>
        <begin position="340"/>
        <end position="359"/>
    </location>
</feature>
<sequence>MQKPPFRFGRSMFKDAVWSLVPLFLLALCAVWAAYHFIDPAPPHRLVIMTGVEDSSYQDFAKSYKEILAEDGIELVIRQSNGALDNHQSLRDPNSDVDLGFLQDGLNEPSSDTEVEPLSLGSVSYEPLWVFYRAKQAVTKFSELSGKRIAIGREGSGTKLLALRLLEASGVNGENSKLQAVGRDEAAAQLLAGKIDAVFFIGEPDSPIVQQLAADAQVRILNLDQAGAIVRHFPYLHELHVPHGLINIAHNLPAQDITLLATTTTLAVRDSVHPALVSLLMKAMHETHSEAGLLHSANEFPSSKDVDLELSKDAEHYYKSGPPLLQRYLPFWLATLIDRAALVLIPLLAVLVPLVRAIPQIYNWRIRRRIYRWYGELSFLETRLREKPTDSEIPTMIKQLDHIEEKVQQAKLPLTFSEHTYVLKEHIDFVRRRIQKPHTN</sequence>
<evidence type="ECO:0000256" key="1">
    <source>
        <dbReference type="SAM" id="Phobius"/>
    </source>
</evidence>
<dbReference type="PANTHER" id="PTHR42941">
    <property type="entry name" value="SLL1037 PROTEIN"/>
    <property type="match status" value="1"/>
</dbReference>
<keyword evidence="1" id="KW-0472">Membrane</keyword>
<organism evidence="2 3">
    <name type="scientific">Sapientia aquatica</name>
    <dbReference type="NCBI Taxonomy" id="1549640"/>
    <lineage>
        <taxon>Bacteria</taxon>
        <taxon>Pseudomonadati</taxon>
        <taxon>Pseudomonadota</taxon>
        <taxon>Betaproteobacteria</taxon>
        <taxon>Burkholderiales</taxon>
        <taxon>Oxalobacteraceae</taxon>
        <taxon>Sapientia</taxon>
    </lineage>
</organism>
<keyword evidence="1" id="KW-0812">Transmembrane</keyword>
<dbReference type="Gene3D" id="3.40.190.10">
    <property type="entry name" value="Periplasmic binding protein-like II"/>
    <property type="match status" value="2"/>
</dbReference>
<evidence type="ECO:0000313" key="3">
    <source>
        <dbReference type="Proteomes" id="UP000294829"/>
    </source>
</evidence>
<keyword evidence="3" id="KW-1185">Reference proteome</keyword>
<dbReference type="PANTHER" id="PTHR42941:SF1">
    <property type="entry name" value="SLL1037 PROTEIN"/>
    <property type="match status" value="1"/>
</dbReference>
<dbReference type="SUPFAM" id="SSF53850">
    <property type="entry name" value="Periplasmic binding protein-like II"/>
    <property type="match status" value="1"/>
</dbReference>
<dbReference type="EMBL" id="SMYL01000002">
    <property type="protein sequence ID" value="TDK67390.1"/>
    <property type="molecule type" value="Genomic_DNA"/>
</dbReference>
<dbReference type="OrthoDB" id="237270at2"/>
<evidence type="ECO:0000313" key="2">
    <source>
        <dbReference type="EMBL" id="TDK67390.1"/>
    </source>
</evidence>
<dbReference type="AlphaFoldDB" id="A0A4R5W3W4"/>
<name>A0A4R5W3W4_9BURK</name>
<gene>
    <name evidence="2" type="ORF">E2I14_06420</name>
</gene>
<proteinExistence type="predicted"/>